<dbReference type="RefSeq" id="WP_034459559.1">
    <property type="nucleotide sequence ID" value="NZ_LXEO01000047.1"/>
</dbReference>
<comment type="function">
    <text evidence="3">Involved in the degradation of phospho-AI-2, thereby terminating induction of the lsr operon and closing the AI-2 signaling cycle. Catalyzes the conversion of (4S)-4-hydroxy-5-phosphonooxypentane-2,3-dione (P-DPD) to 3-hydroxy-5-phosphonooxypentane-2,4-dione (P-HPD).</text>
</comment>
<dbReference type="GO" id="GO:0016491">
    <property type="term" value="F:oxidoreductase activity"/>
    <property type="evidence" value="ECO:0007669"/>
    <property type="project" value="TreeGrafter"/>
</dbReference>
<evidence type="ECO:0000259" key="4">
    <source>
        <dbReference type="PROSITE" id="PS51725"/>
    </source>
</evidence>
<dbReference type="InterPro" id="IPR011008">
    <property type="entry name" value="Dimeric_a/b-barrel"/>
</dbReference>
<dbReference type="InterPro" id="IPR007138">
    <property type="entry name" value="ABM_dom"/>
</dbReference>
<comment type="catalytic activity">
    <reaction evidence="3">
        <text>(2S)-2-hydroxy-3,4-dioxopentyl phosphate = 3-hydroxy-2,4-dioxopentyl phosphate</text>
        <dbReference type="Rhea" id="RHEA:44360"/>
        <dbReference type="ChEBI" id="CHEBI:71677"/>
        <dbReference type="ChEBI" id="CHEBI:84359"/>
        <dbReference type="EC" id="5.3.1.32"/>
    </reaction>
</comment>
<sequence length="97" mass="11328">MNVTLVEINIKPERVNEFMDVFRANHEGSIKEPGNLRFDVLQDPDVATRFYIYEAYQDDEAVLAHKQTPHYLTCVERLDEMMSEPRKKRSFVGLLPA</sequence>
<keyword evidence="2 3" id="KW-0413">Isomerase</keyword>
<dbReference type="EC" id="5.3.1.32" evidence="3"/>
<dbReference type="HAMAP" id="MF_02051">
    <property type="entry name" value="LsrG"/>
    <property type="match status" value="1"/>
</dbReference>
<name>A0A1B7HKB9_9ENTR</name>
<keyword evidence="1 3" id="KW-0963">Cytoplasm</keyword>
<evidence type="ECO:0000256" key="2">
    <source>
        <dbReference type="ARBA" id="ARBA00023235"/>
    </source>
</evidence>
<evidence type="ECO:0000256" key="3">
    <source>
        <dbReference type="HAMAP-Rule" id="MF_02051"/>
    </source>
</evidence>
<dbReference type="Pfam" id="PF03992">
    <property type="entry name" value="ABM"/>
    <property type="match status" value="1"/>
</dbReference>
<dbReference type="PANTHER" id="PTHR33336">
    <property type="entry name" value="QUINOL MONOOXYGENASE YGIN-RELATED"/>
    <property type="match status" value="1"/>
</dbReference>
<accession>A0A1B7HKB9</accession>
<dbReference type="SUPFAM" id="SSF54909">
    <property type="entry name" value="Dimeric alpha+beta barrel"/>
    <property type="match status" value="1"/>
</dbReference>
<evidence type="ECO:0000313" key="6">
    <source>
        <dbReference type="Proteomes" id="UP000078286"/>
    </source>
</evidence>
<dbReference type="GO" id="GO:0002952">
    <property type="term" value="F:(4S)-4-hydroxy-5-phosphonooxypentane-2,3-dione isomerase activity"/>
    <property type="evidence" value="ECO:0007669"/>
    <property type="project" value="UniProtKB-EC"/>
</dbReference>
<organism evidence="5 6">
    <name type="scientific">Buttiauxella noackiae ATCC 51607</name>
    <dbReference type="NCBI Taxonomy" id="1354255"/>
    <lineage>
        <taxon>Bacteria</taxon>
        <taxon>Pseudomonadati</taxon>
        <taxon>Pseudomonadota</taxon>
        <taxon>Gammaproteobacteria</taxon>
        <taxon>Enterobacterales</taxon>
        <taxon>Enterobacteriaceae</taxon>
        <taxon>Buttiauxella</taxon>
    </lineage>
</organism>
<comment type="caution">
    <text evidence="5">The sequence shown here is derived from an EMBL/GenBank/DDBJ whole genome shotgun (WGS) entry which is preliminary data.</text>
</comment>
<comment type="subcellular location">
    <subcellularLocation>
        <location evidence="3">Cytoplasm</location>
    </subcellularLocation>
</comment>
<reference evidence="5 6" key="1">
    <citation type="submission" date="2016-04" db="EMBL/GenBank/DDBJ databases">
        <title>ATOL: Assembling a taxonomically balanced genome-scale reconstruction of the evolutionary history of the Enterobacteriaceae.</title>
        <authorList>
            <person name="Plunkett G.III."/>
            <person name="Neeno-Eckwall E.C."/>
            <person name="Glasner J.D."/>
            <person name="Perna N.T."/>
        </authorList>
    </citation>
    <scope>NUCLEOTIDE SEQUENCE [LARGE SCALE GENOMIC DNA]</scope>
    <source>
        <strain evidence="5 6">ATCC 51607</strain>
    </source>
</reference>
<comment type="similarity">
    <text evidence="3">Belongs to the LsrG family.</text>
</comment>
<proteinExistence type="inferred from homology"/>
<dbReference type="PANTHER" id="PTHR33336:SF1">
    <property type="entry name" value="(4S)-4-HYDROXY-5-PHOSPHONOOXYPENTANE-2,3-DIONE ISOMERASE"/>
    <property type="match status" value="1"/>
</dbReference>
<feature type="domain" description="ABM" evidence="4">
    <location>
        <begin position="2"/>
        <end position="91"/>
    </location>
</feature>
<comment type="subunit">
    <text evidence="3">Homodimer.</text>
</comment>
<keyword evidence="6" id="KW-1185">Reference proteome</keyword>
<dbReference type="Proteomes" id="UP000078286">
    <property type="component" value="Unassembled WGS sequence"/>
</dbReference>
<dbReference type="FunFam" id="3.30.70.100:FF:000016">
    <property type="entry name" value="(4S)-4-hydroxy-5-phosphonooxypentane-2,3-dione isomerase"/>
    <property type="match status" value="1"/>
</dbReference>
<dbReference type="PROSITE" id="PS51725">
    <property type="entry name" value="ABM"/>
    <property type="match status" value="1"/>
</dbReference>
<gene>
    <name evidence="3" type="primary">lsrG</name>
    <name evidence="5" type="ORF">M979_2948</name>
</gene>
<dbReference type="Gene3D" id="3.30.70.100">
    <property type="match status" value="1"/>
</dbReference>
<dbReference type="InterPro" id="IPR033672">
    <property type="entry name" value="LsrG"/>
</dbReference>
<dbReference type="InterPro" id="IPR050744">
    <property type="entry name" value="AI-2_Isomerase_LsrG"/>
</dbReference>
<protein>
    <recommendedName>
        <fullName evidence="3">(4S)-4-hydroxy-5-phosphonooxypentane-2,3-dione isomerase</fullName>
        <ecNumber evidence="3">5.3.1.32</ecNumber>
    </recommendedName>
    <alternativeName>
        <fullName evidence="3">Autoinducer 2-degrading protein LsrG</fullName>
        <shortName evidence="3">AI-2-degrading protein LsrG</shortName>
    </alternativeName>
    <alternativeName>
        <fullName evidence="3">Phospho-(S)-4,5-dihydroxy-2,3-pentanedione isomerase</fullName>
    </alternativeName>
    <alternativeName>
        <fullName evidence="3">Phospho-AI-2 isomerase</fullName>
    </alternativeName>
</protein>
<dbReference type="NCBIfam" id="NF007791">
    <property type="entry name" value="PRK10486.1"/>
    <property type="match status" value="1"/>
</dbReference>
<dbReference type="GO" id="GO:0005829">
    <property type="term" value="C:cytosol"/>
    <property type="evidence" value="ECO:0007669"/>
    <property type="project" value="TreeGrafter"/>
</dbReference>
<dbReference type="AlphaFoldDB" id="A0A1B7HKB9"/>
<evidence type="ECO:0000256" key="1">
    <source>
        <dbReference type="ARBA" id="ARBA00022490"/>
    </source>
</evidence>
<dbReference type="PATRIC" id="fig|1354255.3.peg.3034"/>
<dbReference type="EMBL" id="LXEO01000047">
    <property type="protein sequence ID" value="OAT16071.1"/>
    <property type="molecule type" value="Genomic_DNA"/>
</dbReference>
<evidence type="ECO:0000313" key="5">
    <source>
        <dbReference type="EMBL" id="OAT16071.1"/>
    </source>
</evidence>